<evidence type="ECO:0000256" key="1">
    <source>
        <dbReference type="ARBA" id="ARBA00004651"/>
    </source>
</evidence>
<evidence type="ECO:0000256" key="4">
    <source>
        <dbReference type="ARBA" id="ARBA00022989"/>
    </source>
</evidence>
<feature type="transmembrane region" description="Helical" evidence="6">
    <location>
        <begin position="100"/>
        <end position="118"/>
    </location>
</feature>
<proteinExistence type="predicted"/>
<dbReference type="InterPro" id="IPR005495">
    <property type="entry name" value="LptG/LptF_permease"/>
</dbReference>
<sequence>MLKILDRYIIKTFFGPFFFIFSVLFFIFIVNIIWVQLGQFIGKGLSSFQILKLLFYLGVSVISMVLPLTILLASIMSFGEFGERYELAAMKAAGISLTRVMVPLLGVTTVLSIMLYFFSNNIIPDFQRKAKNMLFNIAQTKPALNFTPGQFIDQIPGYMVKFDKISGENGENIEGVFIHKKATNYENQRSIVAEKGKFVPAANNNYLKLVLFNGYIYEDNFAGKAENVRQKQPDQAIKFDSLTSHFDVSEIINKAIEEEKITDDYRFQTFNQLNNTIDKTKKDNDKFFTNINNDVLNQTNSIITYMDAKQNKQKAKPKQIIKLDTVKGDKKLDIINNAYSRLDNLKSTLESKNNEIDPGVKYYSKVVIYQQRIVTYSFTCIIFFLIGASLGSIIRKGGMGLPVIIAIVIFIIFYVINVGIENMAWSGKINPYLAAWVPNLVLFPFGIWMTYKALTDSQLFDVEKYKVFFKPLTKLFIKKEEHKRYQ</sequence>
<dbReference type="EMBL" id="FNDW01000002">
    <property type="protein sequence ID" value="SDH89780.1"/>
    <property type="molecule type" value="Genomic_DNA"/>
</dbReference>
<evidence type="ECO:0000256" key="6">
    <source>
        <dbReference type="SAM" id="Phobius"/>
    </source>
</evidence>
<dbReference type="GO" id="GO:0043190">
    <property type="term" value="C:ATP-binding cassette (ABC) transporter complex"/>
    <property type="evidence" value="ECO:0007669"/>
    <property type="project" value="TreeGrafter"/>
</dbReference>
<dbReference type="GO" id="GO:0015920">
    <property type="term" value="P:lipopolysaccharide transport"/>
    <property type="evidence" value="ECO:0007669"/>
    <property type="project" value="TreeGrafter"/>
</dbReference>
<feature type="transmembrane region" description="Helical" evidence="6">
    <location>
        <begin position="54"/>
        <end position="79"/>
    </location>
</feature>
<name>A0A1G8G660_9FLAO</name>
<keyword evidence="3 6" id="KW-0812">Transmembrane</keyword>
<dbReference type="OrthoDB" id="1096108at2"/>
<dbReference type="AlphaFoldDB" id="A0A1G8G660"/>
<feature type="transmembrane region" description="Helical" evidence="6">
    <location>
        <begin position="432"/>
        <end position="451"/>
    </location>
</feature>
<protein>
    <submittedName>
        <fullName evidence="7">Lipopolysaccharide export system permease protein</fullName>
    </submittedName>
</protein>
<dbReference type="STRING" id="311334.SAMN05421846_102438"/>
<organism evidence="7 8">
    <name type="scientific">Chryseobacterium taeanense</name>
    <dbReference type="NCBI Taxonomy" id="311334"/>
    <lineage>
        <taxon>Bacteria</taxon>
        <taxon>Pseudomonadati</taxon>
        <taxon>Bacteroidota</taxon>
        <taxon>Flavobacteriia</taxon>
        <taxon>Flavobacteriales</taxon>
        <taxon>Weeksellaceae</taxon>
        <taxon>Chryseobacterium group</taxon>
        <taxon>Chryseobacterium</taxon>
    </lineage>
</organism>
<feature type="transmembrane region" description="Helical" evidence="6">
    <location>
        <begin position="401"/>
        <end position="420"/>
    </location>
</feature>
<dbReference type="PANTHER" id="PTHR33529">
    <property type="entry name" value="SLR0882 PROTEIN-RELATED"/>
    <property type="match status" value="1"/>
</dbReference>
<accession>A0A1G8G660</accession>
<dbReference type="Pfam" id="PF03739">
    <property type="entry name" value="LptF_LptG"/>
    <property type="match status" value="1"/>
</dbReference>
<evidence type="ECO:0000256" key="2">
    <source>
        <dbReference type="ARBA" id="ARBA00022475"/>
    </source>
</evidence>
<comment type="subcellular location">
    <subcellularLocation>
        <location evidence="1">Cell membrane</location>
        <topology evidence="1">Multi-pass membrane protein</topology>
    </subcellularLocation>
</comment>
<feature type="transmembrane region" description="Helical" evidence="6">
    <location>
        <begin position="12"/>
        <end position="34"/>
    </location>
</feature>
<keyword evidence="8" id="KW-1185">Reference proteome</keyword>
<evidence type="ECO:0000313" key="8">
    <source>
        <dbReference type="Proteomes" id="UP000198869"/>
    </source>
</evidence>
<keyword evidence="2" id="KW-1003">Cell membrane</keyword>
<keyword evidence="5 6" id="KW-0472">Membrane</keyword>
<feature type="transmembrane region" description="Helical" evidence="6">
    <location>
        <begin position="373"/>
        <end position="394"/>
    </location>
</feature>
<keyword evidence="4 6" id="KW-1133">Transmembrane helix</keyword>
<evidence type="ECO:0000256" key="3">
    <source>
        <dbReference type="ARBA" id="ARBA00022692"/>
    </source>
</evidence>
<reference evidence="8" key="1">
    <citation type="submission" date="2016-10" db="EMBL/GenBank/DDBJ databases">
        <authorList>
            <person name="Varghese N."/>
            <person name="Submissions S."/>
        </authorList>
    </citation>
    <scope>NUCLEOTIDE SEQUENCE [LARGE SCALE GENOMIC DNA]</scope>
    <source>
        <strain evidence="8">DSM 17071</strain>
    </source>
</reference>
<evidence type="ECO:0000256" key="5">
    <source>
        <dbReference type="ARBA" id="ARBA00023136"/>
    </source>
</evidence>
<evidence type="ECO:0000313" key="7">
    <source>
        <dbReference type="EMBL" id="SDH89780.1"/>
    </source>
</evidence>
<dbReference type="PANTHER" id="PTHR33529:SF6">
    <property type="entry name" value="YJGP_YJGQ FAMILY PERMEASE"/>
    <property type="match status" value="1"/>
</dbReference>
<dbReference type="RefSeq" id="WP_089855820.1">
    <property type="nucleotide sequence ID" value="NZ_FNDW01000002.1"/>
</dbReference>
<dbReference type="Proteomes" id="UP000198869">
    <property type="component" value="Unassembled WGS sequence"/>
</dbReference>
<gene>
    <name evidence="7" type="ORF">SAMN05421846_102438</name>
</gene>